<feature type="transmembrane region" description="Helical" evidence="1">
    <location>
        <begin position="101"/>
        <end position="121"/>
    </location>
</feature>
<feature type="transmembrane region" description="Helical" evidence="1">
    <location>
        <begin position="214"/>
        <end position="235"/>
    </location>
</feature>
<evidence type="ECO:0008006" key="4">
    <source>
        <dbReference type="Google" id="ProtNLM"/>
    </source>
</evidence>
<keyword evidence="1" id="KW-0812">Transmembrane</keyword>
<evidence type="ECO:0000256" key="1">
    <source>
        <dbReference type="SAM" id="Phobius"/>
    </source>
</evidence>
<evidence type="ECO:0000313" key="2">
    <source>
        <dbReference type="EMBL" id="PIR85828.1"/>
    </source>
</evidence>
<feature type="transmembrane region" description="Helical" evidence="1">
    <location>
        <begin position="45"/>
        <end position="66"/>
    </location>
</feature>
<dbReference type="EMBL" id="PFBG01000025">
    <property type="protein sequence ID" value="PIR85828.1"/>
    <property type="molecule type" value="Genomic_DNA"/>
</dbReference>
<proteinExistence type="predicted"/>
<comment type="caution">
    <text evidence="2">The sequence shown here is derived from an EMBL/GenBank/DDBJ whole genome shotgun (WGS) entry which is preliminary data.</text>
</comment>
<dbReference type="Gene3D" id="1.20.1250.20">
    <property type="entry name" value="MFS general substrate transporter like domains"/>
    <property type="match status" value="1"/>
</dbReference>
<evidence type="ECO:0000313" key="3">
    <source>
        <dbReference type="Proteomes" id="UP000229612"/>
    </source>
</evidence>
<dbReference type="AlphaFoldDB" id="A0A2H0UHE9"/>
<feature type="transmembrane region" description="Helical" evidence="1">
    <location>
        <begin position="20"/>
        <end position="39"/>
    </location>
</feature>
<dbReference type="Pfam" id="PF07690">
    <property type="entry name" value="MFS_1"/>
    <property type="match status" value="1"/>
</dbReference>
<sequence>MFKVFQQDGGFIRLFIAERLVHGTASALMGIFLPIFLFTVLNENFLAVGAFYTIISIAYIFLLVPCMQIMNHIGFRNALILSGGFSVITFTLLYFSNAENIKLTILGIIPALLLFRIFHWVPYHVSFTVFTRTGHRGSSVGLTYATIALMAVAGPLIAGYIISSFGYDTLFFVVTVLLVIATVSYGFVPNTNEKFTWTFAQTWRQLFSKKYGNTMLGFVALGAEATFSIIVWPIFLYITFSGNVLEIGAITALVAGITMTLQLTLGYLLDTKKLNEIKTFQVGSILYAVGWIIKVFVLSVVEIFFVGLYHNVVKIFTQTPIETILYDMSSDQGRYVDEFTVLRETAVHIGRVLALAVIIVLSLHVSLQWTFIIGAIFALLINVIFRAQKEA</sequence>
<dbReference type="GO" id="GO:0022857">
    <property type="term" value="F:transmembrane transporter activity"/>
    <property type="evidence" value="ECO:0007669"/>
    <property type="project" value="InterPro"/>
</dbReference>
<gene>
    <name evidence="2" type="ORF">COU14_02400</name>
</gene>
<protein>
    <recommendedName>
        <fullName evidence="4">Major facilitator superfamily (MFS) profile domain-containing protein</fullName>
    </recommendedName>
</protein>
<feature type="transmembrane region" description="Helical" evidence="1">
    <location>
        <begin position="247"/>
        <end position="269"/>
    </location>
</feature>
<dbReference type="GO" id="GO:0004096">
    <property type="term" value="F:catalase activity"/>
    <property type="evidence" value="ECO:0007669"/>
    <property type="project" value="InterPro"/>
</dbReference>
<dbReference type="Proteomes" id="UP000229612">
    <property type="component" value="Unassembled WGS sequence"/>
</dbReference>
<accession>A0A2H0UHE9</accession>
<dbReference type="InterPro" id="IPR011701">
    <property type="entry name" value="MFS"/>
</dbReference>
<feature type="transmembrane region" description="Helical" evidence="1">
    <location>
        <begin position="352"/>
        <end position="385"/>
    </location>
</feature>
<feature type="transmembrane region" description="Helical" evidence="1">
    <location>
        <begin position="285"/>
        <end position="309"/>
    </location>
</feature>
<feature type="transmembrane region" description="Helical" evidence="1">
    <location>
        <begin position="169"/>
        <end position="188"/>
    </location>
</feature>
<name>A0A2H0UHE9_9BACT</name>
<dbReference type="InterPro" id="IPR024708">
    <property type="entry name" value="Catalase_AS"/>
</dbReference>
<feature type="transmembrane region" description="Helical" evidence="1">
    <location>
        <begin position="78"/>
        <end position="95"/>
    </location>
</feature>
<organism evidence="2 3">
    <name type="scientific">Candidatus Kaiserbacteria bacterium CG10_big_fil_rev_8_21_14_0_10_44_10</name>
    <dbReference type="NCBI Taxonomy" id="1974606"/>
    <lineage>
        <taxon>Bacteria</taxon>
        <taxon>Candidatus Kaiseribacteriota</taxon>
    </lineage>
</organism>
<feature type="transmembrane region" description="Helical" evidence="1">
    <location>
        <begin position="142"/>
        <end position="163"/>
    </location>
</feature>
<dbReference type="SUPFAM" id="SSF103473">
    <property type="entry name" value="MFS general substrate transporter"/>
    <property type="match status" value="2"/>
</dbReference>
<reference evidence="3" key="1">
    <citation type="submission" date="2017-09" db="EMBL/GenBank/DDBJ databases">
        <title>Depth-based differentiation of microbial function through sediment-hosted aquifers and enrichment of novel symbionts in the deep terrestrial subsurface.</title>
        <authorList>
            <person name="Probst A.J."/>
            <person name="Ladd B."/>
            <person name="Jarett J.K."/>
            <person name="Geller-Mcgrath D.E."/>
            <person name="Sieber C.M.K."/>
            <person name="Emerson J.B."/>
            <person name="Anantharaman K."/>
            <person name="Thomas B.C."/>
            <person name="Malmstrom R."/>
            <person name="Stieglmeier M."/>
            <person name="Klingl A."/>
            <person name="Woyke T."/>
            <person name="Ryan C.M."/>
            <person name="Banfield J.F."/>
        </authorList>
    </citation>
    <scope>NUCLEOTIDE SEQUENCE [LARGE SCALE GENOMIC DNA]</scope>
</reference>
<dbReference type="InterPro" id="IPR036259">
    <property type="entry name" value="MFS_trans_sf"/>
</dbReference>
<dbReference type="PROSITE" id="PS00438">
    <property type="entry name" value="CATALASE_2"/>
    <property type="match status" value="1"/>
</dbReference>
<keyword evidence="1" id="KW-1133">Transmembrane helix</keyword>
<keyword evidence="1" id="KW-0472">Membrane</keyword>